<evidence type="ECO:0000313" key="4">
    <source>
        <dbReference type="Proteomes" id="UP000231276"/>
    </source>
</evidence>
<reference evidence="3 4" key="1">
    <citation type="submission" date="2017-09" db="EMBL/GenBank/DDBJ databases">
        <title>Depth-based differentiation of microbial function through sediment-hosted aquifers and enrichment of novel symbionts in the deep terrestrial subsurface.</title>
        <authorList>
            <person name="Probst A.J."/>
            <person name="Ladd B."/>
            <person name="Jarett J.K."/>
            <person name="Geller-Mcgrath D.E."/>
            <person name="Sieber C.M."/>
            <person name="Emerson J.B."/>
            <person name="Anantharaman K."/>
            <person name="Thomas B.C."/>
            <person name="Malmstrom R."/>
            <person name="Stieglmeier M."/>
            <person name="Klingl A."/>
            <person name="Woyke T."/>
            <person name="Ryan C.M."/>
            <person name="Banfield J.F."/>
        </authorList>
    </citation>
    <scope>NUCLEOTIDE SEQUENCE [LARGE SCALE GENOMIC DNA]</scope>
    <source>
        <strain evidence="3">CG22_combo_CG10-13_8_21_14_all_43_18</strain>
    </source>
</reference>
<protein>
    <recommendedName>
        <fullName evidence="2">DUF8128 domain-containing protein</fullName>
    </recommendedName>
</protein>
<sequence>MLGIFLERVLLSLRGGLAVIFDYYFLWLPFFLGFLALEFWKRYVTTLALFEEEKTLIQIKLPRELHKSPKAMELFLRSLHRSGGEGNFYDKWWKGGTRPWSSLELVSIDGEVRFYIWTRRKYAKSIETELYSQFPDIEVVMDTPDYTRQINYGSEENTLFGTHYVLTKEDIYPIKTYIDFGLDQDPKEEFKVDPIASVIEFLSSVGRGEQIWIQIIIRAHKKKKQVSLFSKVKKIFEAPKKKKYKDWEKGAQEIINKLLDEVPKDEEGLAKGVVKQTKNKEKIIEALERSLGKPVFDTIIRGLYIARADVFNKSNVGGLLGVMGGYGADGLNSFKPDKKTDFDFPWQDLFGKRLKKKKKELFKAYVRRAGFETRYNVKDFILTVEEVATIFHLPGSIVSSPNLPRISSAKAQPPANLPL</sequence>
<feature type="domain" description="DUF8128" evidence="2">
    <location>
        <begin position="51"/>
        <end position="399"/>
    </location>
</feature>
<organism evidence="3 4">
    <name type="scientific">Candidatus Campbellbacteria bacterium CG22_combo_CG10-13_8_21_14_all_43_18</name>
    <dbReference type="NCBI Taxonomy" id="1974530"/>
    <lineage>
        <taxon>Bacteria</taxon>
        <taxon>Candidatus Campbelliibacteriota</taxon>
    </lineage>
</organism>
<accession>A0A2H0DWP6</accession>
<keyword evidence="1" id="KW-0812">Transmembrane</keyword>
<comment type="caution">
    <text evidence="3">The sequence shown here is derived from an EMBL/GenBank/DDBJ whole genome shotgun (WGS) entry which is preliminary data.</text>
</comment>
<dbReference type="Proteomes" id="UP000231276">
    <property type="component" value="Unassembled WGS sequence"/>
</dbReference>
<dbReference type="AlphaFoldDB" id="A0A2H0DWP6"/>
<proteinExistence type="predicted"/>
<evidence type="ECO:0000259" key="2">
    <source>
        <dbReference type="Pfam" id="PF26449"/>
    </source>
</evidence>
<name>A0A2H0DWP6_9BACT</name>
<gene>
    <name evidence="3" type="ORF">COW82_01115</name>
</gene>
<dbReference type="InterPro" id="IPR058441">
    <property type="entry name" value="DUF8128"/>
</dbReference>
<keyword evidence="1" id="KW-0472">Membrane</keyword>
<dbReference type="Pfam" id="PF26449">
    <property type="entry name" value="DUF8128"/>
    <property type="match status" value="1"/>
</dbReference>
<evidence type="ECO:0000313" key="3">
    <source>
        <dbReference type="EMBL" id="PIP86604.1"/>
    </source>
</evidence>
<feature type="transmembrane region" description="Helical" evidence="1">
    <location>
        <begin position="20"/>
        <end position="40"/>
    </location>
</feature>
<evidence type="ECO:0000256" key="1">
    <source>
        <dbReference type="SAM" id="Phobius"/>
    </source>
</evidence>
<keyword evidence="1" id="KW-1133">Transmembrane helix</keyword>
<dbReference type="EMBL" id="PCTS01000015">
    <property type="protein sequence ID" value="PIP86604.1"/>
    <property type="molecule type" value="Genomic_DNA"/>
</dbReference>